<name>A0A1I2GKU4_9BACT</name>
<gene>
    <name evidence="2" type="ORF">SAMN02745121_07359</name>
</gene>
<dbReference type="EMBL" id="FOMX01000033">
    <property type="protein sequence ID" value="SFF17843.1"/>
    <property type="molecule type" value="Genomic_DNA"/>
</dbReference>
<evidence type="ECO:0000256" key="1">
    <source>
        <dbReference type="SAM" id="MobiDB-lite"/>
    </source>
</evidence>
<sequence>MRRTVLLGAFLGLACGPGKGGTGDTATTEPAATTDGSGTSGASTAVDPTAVDPTVVPTTGDPTTGAASTGEATTGGPACAMYQPEAIGPGLDVMIRHEGDAPVWVRALDCSGLVDLDIVDPLVRDLFTPAGSCWPAQCHEFLEAEACNPACDDCVVPWAVRIEPGASISMHWPGGFLQSMMLTAECAAGEGCQGSCGRPTRAPPGWYSAELLTFHTCTGACECDPLPNGWCPIFEPVALEDATWPFTAFERPGETAIDLVIGAP</sequence>
<reference evidence="3" key="1">
    <citation type="submission" date="2016-10" db="EMBL/GenBank/DDBJ databases">
        <authorList>
            <person name="Varghese N."/>
            <person name="Submissions S."/>
        </authorList>
    </citation>
    <scope>NUCLEOTIDE SEQUENCE [LARGE SCALE GENOMIC DNA]</scope>
    <source>
        <strain evidence="3">ATCC 25963</strain>
    </source>
</reference>
<evidence type="ECO:0000313" key="2">
    <source>
        <dbReference type="EMBL" id="SFF17843.1"/>
    </source>
</evidence>
<dbReference type="Proteomes" id="UP000199400">
    <property type="component" value="Unassembled WGS sequence"/>
</dbReference>
<keyword evidence="3" id="KW-1185">Reference proteome</keyword>
<dbReference type="AlphaFoldDB" id="A0A1I2GKU4"/>
<proteinExistence type="predicted"/>
<organism evidence="2 3">
    <name type="scientific">Nannocystis exedens</name>
    <dbReference type="NCBI Taxonomy" id="54"/>
    <lineage>
        <taxon>Bacteria</taxon>
        <taxon>Pseudomonadati</taxon>
        <taxon>Myxococcota</taxon>
        <taxon>Polyangia</taxon>
        <taxon>Nannocystales</taxon>
        <taxon>Nannocystaceae</taxon>
        <taxon>Nannocystis</taxon>
    </lineage>
</organism>
<dbReference type="PROSITE" id="PS51257">
    <property type="entry name" value="PROKAR_LIPOPROTEIN"/>
    <property type="match status" value="1"/>
</dbReference>
<feature type="compositionally biased region" description="Low complexity" evidence="1">
    <location>
        <begin position="24"/>
        <end position="75"/>
    </location>
</feature>
<feature type="region of interest" description="Disordered" evidence="1">
    <location>
        <begin position="18"/>
        <end position="75"/>
    </location>
</feature>
<dbReference type="RefSeq" id="WP_143141221.1">
    <property type="nucleotide sequence ID" value="NZ_FOMX01000033.1"/>
</dbReference>
<accession>A0A1I2GKU4</accession>
<protein>
    <submittedName>
        <fullName evidence="2">Uncharacterized protein</fullName>
    </submittedName>
</protein>
<evidence type="ECO:0000313" key="3">
    <source>
        <dbReference type="Proteomes" id="UP000199400"/>
    </source>
</evidence>